<feature type="domain" description="Response regulatory" evidence="5">
    <location>
        <begin position="4"/>
        <end position="121"/>
    </location>
</feature>
<organism evidence="6 7">
    <name type="scientific">Cohaesibacter marisflavi</name>
    <dbReference type="NCBI Taxonomy" id="655353"/>
    <lineage>
        <taxon>Bacteria</taxon>
        <taxon>Pseudomonadati</taxon>
        <taxon>Pseudomonadota</taxon>
        <taxon>Alphaproteobacteria</taxon>
        <taxon>Hyphomicrobiales</taxon>
        <taxon>Cohaesibacteraceae</taxon>
    </lineage>
</organism>
<dbReference type="Pfam" id="PF00072">
    <property type="entry name" value="Response_reg"/>
    <property type="match status" value="1"/>
</dbReference>
<evidence type="ECO:0000256" key="3">
    <source>
        <dbReference type="ARBA" id="ARBA00023125"/>
    </source>
</evidence>
<dbReference type="GO" id="GO:0000976">
    <property type="term" value="F:transcription cis-regulatory region binding"/>
    <property type="evidence" value="ECO:0007669"/>
    <property type="project" value="TreeGrafter"/>
</dbReference>
<dbReference type="InterPro" id="IPR001789">
    <property type="entry name" value="Sig_transdc_resp-reg_receiver"/>
</dbReference>
<keyword evidence="2" id="KW-0902">Two-component regulatory system</keyword>
<dbReference type="GO" id="GO:0005829">
    <property type="term" value="C:cytosol"/>
    <property type="evidence" value="ECO:0007669"/>
    <property type="project" value="TreeGrafter"/>
</dbReference>
<feature type="modified residue" description="4-aspartylphosphate" evidence="4">
    <location>
        <position position="53"/>
    </location>
</feature>
<dbReference type="GO" id="GO:0000156">
    <property type="term" value="F:phosphorelay response regulator activity"/>
    <property type="evidence" value="ECO:0007669"/>
    <property type="project" value="TreeGrafter"/>
</dbReference>
<dbReference type="AlphaFoldDB" id="A0A1I5JB77"/>
<reference evidence="6 7" key="1">
    <citation type="submission" date="2016-10" db="EMBL/GenBank/DDBJ databases">
        <authorList>
            <person name="de Groot N.N."/>
        </authorList>
    </citation>
    <scope>NUCLEOTIDE SEQUENCE [LARGE SCALE GENOMIC DNA]</scope>
    <source>
        <strain evidence="6 7">CGMCC 1.9157</strain>
    </source>
</reference>
<dbReference type="SUPFAM" id="SSF52172">
    <property type="entry name" value="CheY-like"/>
    <property type="match status" value="1"/>
</dbReference>
<dbReference type="STRING" id="655353.SAMN04488056_11160"/>
<dbReference type="CDD" id="cd17574">
    <property type="entry name" value="REC_OmpR"/>
    <property type="match status" value="1"/>
</dbReference>
<keyword evidence="3" id="KW-0238">DNA-binding</keyword>
<dbReference type="Proteomes" id="UP000199236">
    <property type="component" value="Unassembled WGS sequence"/>
</dbReference>
<dbReference type="SMART" id="SM00448">
    <property type="entry name" value="REC"/>
    <property type="match status" value="1"/>
</dbReference>
<dbReference type="InterPro" id="IPR039420">
    <property type="entry name" value="WalR-like"/>
</dbReference>
<dbReference type="RefSeq" id="WP_090074545.1">
    <property type="nucleotide sequence ID" value="NZ_FOVR01000011.1"/>
</dbReference>
<sequence>MPEKILCIEDEALLLEDIVEELQDAGYRTLKASNGKEAIEILKVETVDLILCDIMMPLIDGPTTLKLIRERLPQHNEVPFIFLTAKSTREDILVGKKMGVDDYLTKPIDYDLLLATIKARLEQVYRIKETNETKLKRIYNALRENRSSEPLSIALVASSHKFVLPIEQALQDLGCLVEFVHEEHLSVRKDAIENNDLVFLLYSKIVHFYLNDLINTRATHGRGKMVLLCKENVDRNLKEALLDLGIGKTIDYPYPPVAIFKVILEATQNKV</sequence>
<evidence type="ECO:0000256" key="4">
    <source>
        <dbReference type="PROSITE-ProRule" id="PRU00169"/>
    </source>
</evidence>
<keyword evidence="1 4" id="KW-0597">Phosphoprotein</keyword>
<accession>A0A1I5JB77</accession>
<evidence type="ECO:0000256" key="2">
    <source>
        <dbReference type="ARBA" id="ARBA00023012"/>
    </source>
</evidence>
<gene>
    <name evidence="6" type="ORF">SAMN04488056_11160</name>
</gene>
<dbReference type="OrthoDB" id="5292887at2"/>
<dbReference type="InterPro" id="IPR011006">
    <property type="entry name" value="CheY-like_superfamily"/>
</dbReference>
<dbReference type="PANTHER" id="PTHR48111:SF40">
    <property type="entry name" value="PHOSPHATE REGULON TRANSCRIPTIONAL REGULATORY PROTEIN PHOB"/>
    <property type="match status" value="1"/>
</dbReference>
<dbReference type="EMBL" id="FOVR01000011">
    <property type="protein sequence ID" value="SFO70012.1"/>
    <property type="molecule type" value="Genomic_DNA"/>
</dbReference>
<evidence type="ECO:0000313" key="6">
    <source>
        <dbReference type="EMBL" id="SFO70012.1"/>
    </source>
</evidence>
<dbReference type="GO" id="GO:0032993">
    <property type="term" value="C:protein-DNA complex"/>
    <property type="evidence" value="ECO:0007669"/>
    <property type="project" value="TreeGrafter"/>
</dbReference>
<name>A0A1I5JB77_9HYPH</name>
<keyword evidence="7" id="KW-1185">Reference proteome</keyword>
<dbReference type="PANTHER" id="PTHR48111">
    <property type="entry name" value="REGULATOR OF RPOS"/>
    <property type="match status" value="1"/>
</dbReference>
<evidence type="ECO:0000259" key="5">
    <source>
        <dbReference type="PROSITE" id="PS50110"/>
    </source>
</evidence>
<dbReference type="GO" id="GO:0006355">
    <property type="term" value="P:regulation of DNA-templated transcription"/>
    <property type="evidence" value="ECO:0007669"/>
    <property type="project" value="TreeGrafter"/>
</dbReference>
<protein>
    <submittedName>
        <fullName evidence="6">Response regulator receiver domain-containing protein</fullName>
    </submittedName>
</protein>
<proteinExistence type="predicted"/>
<dbReference type="Gene3D" id="3.40.50.2300">
    <property type="match status" value="1"/>
</dbReference>
<evidence type="ECO:0000313" key="7">
    <source>
        <dbReference type="Proteomes" id="UP000199236"/>
    </source>
</evidence>
<evidence type="ECO:0000256" key="1">
    <source>
        <dbReference type="ARBA" id="ARBA00022553"/>
    </source>
</evidence>
<dbReference type="PROSITE" id="PS50110">
    <property type="entry name" value="RESPONSE_REGULATORY"/>
    <property type="match status" value="1"/>
</dbReference>